<dbReference type="InterPro" id="IPR036552">
    <property type="entry name" value="CBF_bsu_sf"/>
</dbReference>
<dbReference type="GO" id="GO:0045138">
    <property type="term" value="P:nematode male tail tip morphogenesis"/>
    <property type="evidence" value="ECO:0007669"/>
    <property type="project" value="EnsemblMetazoa"/>
</dbReference>
<evidence type="ECO:0000256" key="1">
    <source>
        <dbReference type="ARBA" id="ARBA00004123"/>
    </source>
</evidence>
<dbReference type="HOGENOM" id="CLU_1697071_0_0_1"/>
<dbReference type="Pfam" id="PF02312">
    <property type="entry name" value="CBF_beta"/>
    <property type="match status" value="1"/>
</dbReference>
<organism evidence="5">
    <name type="scientific">Caenorhabditis remanei</name>
    <name type="common">Caenorhabditis vulgaris</name>
    <dbReference type="NCBI Taxonomy" id="31234"/>
    <lineage>
        <taxon>Eukaryota</taxon>
        <taxon>Metazoa</taxon>
        <taxon>Ecdysozoa</taxon>
        <taxon>Nematoda</taxon>
        <taxon>Chromadorea</taxon>
        <taxon>Rhabditida</taxon>
        <taxon>Rhabditina</taxon>
        <taxon>Rhabditomorpha</taxon>
        <taxon>Rhabditoidea</taxon>
        <taxon>Rhabditidae</taxon>
        <taxon>Peloderinae</taxon>
        <taxon>Caenorhabditis</taxon>
    </lineage>
</organism>
<dbReference type="FunCoup" id="E3NFE7">
    <property type="interactions" value="1517"/>
</dbReference>
<dbReference type="OMA" id="CKMGINI"/>
<dbReference type="STRING" id="31234.E3NFE7"/>
<dbReference type="GO" id="GO:0090326">
    <property type="term" value="P:positive regulation of locomotion involved in locomotory behavior"/>
    <property type="evidence" value="ECO:0007669"/>
    <property type="project" value="EnsemblMetazoa"/>
</dbReference>
<evidence type="ECO:0000256" key="2">
    <source>
        <dbReference type="ARBA" id="ARBA00023242"/>
    </source>
</evidence>
<dbReference type="GO" id="GO:0003713">
    <property type="term" value="F:transcription coactivator activity"/>
    <property type="evidence" value="ECO:0007669"/>
    <property type="project" value="InterPro"/>
</dbReference>
<sequence length="156" mass="18366">MKRTTNDQQTSFQSDYFLTQLAHFTEAKFSLFEHAPLVERRERFRNHIERDEMPLTFCKMGINIPVKLETSQTIGNEINFRSRPFVFNGIWVKVVGTMNTETLDGRVRFERFQRETRVPRVISQLTDIKRIPEVEEETIGLTEAEMAALRREGLNI</sequence>
<gene>
    <name evidence="4" type="primary">Cre-bro-1</name>
    <name evidence="4" type="ORF">CRE_20032</name>
</gene>
<dbReference type="OrthoDB" id="5789213at2759"/>
<dbReference type="SUPFAM" id="SSF50723">
    <property type="entry name" value="Core binding factor beta, CBF"/>
    <property type="match status" value="1"/>
</dbReference>
<keyword evidence="5" id="KW-1185">Reference proteome</keyword>
<dbReference type="Gene3D" id="2.40.250.10">
    <property type="entry name" value="Core binding factor, beta subunit"/>
    <property type="match status" value="1"/>
</dbReference>
<dbReference type="GO" id="GO:0019827">
    <property type="term" value="P:stem cell population maintenance"/>
    <property type="evidence" value="ECO:0007669"/>
    <property type="project" value="EnsemblMetazoa"/>
</dbReference>
<evidence type="ECO:0000313" key="4">
    <source>
        <dbReference type="EMBL" id="EFO96078.1"/>
    </source>
</evidence>
<evidence type="ECO:0000313" key="5">
    <source>
        <dbReference type="Proteomes" id="UP000008281"/>
    </source>
</evidence>
<dbReference type="AlphaFoldDB" id="E3NFE7"/>
<dbReference type="CTD" id="9801008"/>
<name>E3NFE7_CAERE</name>
<dbReference type="Proteomes" id="UP000008281">
    <property type="component" value="Unassembled WGS sequence"/>
</dbReference>
<comment type="similarity">
    <text evidence="3">Belongs to the CBF-beta family.</text>
</comment>
<reference evidence="4" key="1">
    <citation type="submission" date="2007-07" db="EMBL/GenBank/DDBJ databases">
        <title>PCAP assembly of the Caenorhabditis remanei genome.</title>
        <authorList>
            <consortium name="The Caenorhabditis remanei Sequencing Consortium"/>
            <person name="Wilson R.K."/>
        </authorList>
    </citation>
    <scope>NUCLEOTIDE SEQUENCE [LARGE SCALE GENOMIC DNA]</scope>
    <source>
        <strain evidence="4">PB4641</strain>
    </source>
</reference>
<dbReference type="KEGG" id="crq:GCK72_000376"/>
<proteinExistence type="inferred from homology"/>
<dbReference type="GO" id="GO:0000122">
    <property type="term" value="P:negative regulation of transcription by RNA polymerase II"/>
    <property type="evidence" value="ECO:0007669"/>
    <property type="project" value="EnsemblMetazoa"/>
</dbReference>
<dbReference type="PANTHER" id="PTHR10276">
    <property type="entry name" value="CORE-BINDING FACTOR, BETA SUBUNIT"/>
    <property type="match status" value="1"/>
</dbReference>
<dbReference type="GeneID" id="9801008"/>
<dbReference type="eggNOG" id="KOG4785">
    <property type="taxonomic scope" value="Eukaryota"/>
</dbReference>
<dbReference type="GO" id="GO:0003714">
    <property type="term" value="F:transcription corepressor activity"/>
    <property type="evidence" value="ECO:0007669"/>
    <property type="project" value="EnsemblMetazoa"/>
</dbReference>
<keyword evidence="2" id="KW-0539">Nucleus</keyword>
<evidence type="ECO:0000256" key="3">
    <source>
        <dbReference type="ARBA" id="ARBA00025734"/>
    </source>
</evidence>
<dbReference type="InParanoid" id="E3NFE7"/>
<dbReference type="GO" id="GO:0016513">
    <property type="term" value="C:core-binding factor complex"/>
    <property type="evidence" value="ECO:0007669"/>
    <property type="project" value="EnsemblMetazoa"/>
</dbReference>
<accession>E3NFE7</accession>
<protein>
    <submittedName>
        <fullName evidence="4">CRE-BRO-1 protein</fullName>
    </submittedName>
</protein>
<dbReference type="InterPro" id="IPR003417">
    <property type="entry name" value="CBF_beta"/>
</dbReference>
<dbReference type="EMBL" id="DS268636">
    <property type="protein sequence ID" value="EFO96078.1"/>
    <property type="molecule type" value="Genomic_DNA"/>
</dbReference>
<dbReference type="PANTHER" id="PTHR10276:SF3">
    <property type="entry name" value="CORE-BINDING FACTOR SUBUNIT BETA"/>
    <property type="match status" value="1"/>
</dbReference>
<dbReference type="GO" id="GO:0043565">
    <property type="term" value="F:sequence-specific DNA binding"/>
    <property type="evidence" value="ECO:0007669"/>
    <property type="project" value="TreeGrafter"/>
</dbReference>
<comment type="subcellular location">
    <subcellularLocation>
        <location evidence="1">Nucleus</location>
    </subcellularLocation>
</comment>
<dbReference type="RefSeq" id="XP_003092876.2">
    <property type="nucleotide sequence ID" value="XM_003092828.2"/>
</dbReference>